<evidence type="ECO:0008006" key="3">
    <source>
        <dbReference type="Google" id="ProtNLM"/>
    </source>
</evidence>
<dbReference type="EMBL" id="JAUTBA010000001">
    <property type="protein sequence ID" value="MDQ1151293.1"/>
    <property type="molecule type" value="Genomic_DNA"/>
</dbReference>
<reference evidence="1 2" key="1">
    <citation type="submission" date="2023-07" db="EMBL/GenBank/DDBJ databases">
        <title>Functional and genomic diversity of the sorghum phyllosphere microbiome.</title>
        <authorList>
            <person name="Shade A."/>
        </authorList>
    </citation>
    <scope>NUCLEOTIDE SEQUENCE [LARGE SCALE GENOMIC DNA]</scope>
    <source>
        <strain evidence="1 2">SORGH_AS_0892</strain>
    </source>
</reference>
<sequence length="116" mass="12203">MLAQVDNGLKFNNNCLFPSSTFTALNWGTTVRSNNFYEDPVFVNPIGRNRLDAAKGYDVGAGCHVVNAGVFINNNGGQDFAGSTLPSGNPDVGAFQHAFIANAGSSLADAYVRNGT</sequence>
<protein>
    <recommendedName>
        <fullName evidence="3">Right handed beta helix region</fullName>
    </recommendedName>
</protein>
<evidence type="ECO:0000313" key="2">
    <source>
        <dbReference type="Proteomes" id="UP001244640"/>
    </source>
</evidence>
<accession>A0ABU0U8K1</accession>
<dbReference type="RefSeq" id="WP_307186794.1">
    <property type="nucleotide sequence ID" value="NZ_JAUTBA010000001.1"/>
</dbReference>
<organism evidence="1 2">
    <name type="scientific">Sphingobacterium zeae</name>
    <dbReference type="NCBI Taxonomy" id="1776859"/>
    <lineage>
        <taxon>Bacteria</taxon>
        <taxon>Pseudomonadati</taxon>
        <taxon>Bacteroidota</taxon>
        <taxon>Sphingobacteriia</taxon>
        <taxon>Sphingobacteriales</taxon>
        <taxon>Sphingobacteriaceae</taxon>
        <taxon>Sphingobacterium</taxon>
    </lineage>
</organism>
<gene>
    <name evidence="1" type="ORF">QE382_003277</name>
</gene>
<proteinExistence type="predicted"/>
<name>A0ABU0U8K1_9SPHI</name>
<evidence type="ECO:0000313" key="1">
    <source>
        <dbReference type="EMBL" id="MDQ1151293.1"/>
    </source>
</evidence>
<dbReference type="Proteomes" id="UP001244640">
    <property type="component" value="Unassembled WGS sequence"/>
</dbReference>
<keyword evidence="2" id="KW-1185">Reference proteome</keyword>
<comment type="caution">
    <text evidence="1">The sequence shown here is derived from an EMBL/GenBank/DDBJ whole genome shotgun (WGS) entry which is preliminary data.</text>
</comment>